<dbReference type="Proteomes" id="UP000663720">
    <property type="component" value="Chromosome"/>
</dbReference>
<feature type="region of interest" description="Disordered" evidence="1">
    <location>
        <begin position="1"/>
        <end position="41"/>
    </location>
</feature>
<evidence type="ECO:0000313" key="3">
    <source>
        <dbReference type="Proteomes" id="UP000663720"/>
    </source>
</evidence>
<gene>
    <name evidence="2" type="ORF">dnl_29750</name>
</gene>
<accession>A0A975B8D9</accession>
<dbReference type="KEGG" id="dli:dnl_29750"/>
<organism evidence="2 3">
    <name type="scientific">Desulfonema limicola</name>
    <dbReference type="NCBI Taxonomy" id="45656"/>
    <lineage>
        <taxon>Bacteria</taxon>
        <taxon>Pseudomonadati</taxon>
        <taxon>Thermodesulfobacteriota</taxon>
        <taxon>Desulfobacteria</taxon>
        <taxon>Desulfobacterales</taxon>
        <taxon>Desulfococcaceae</taxon>
        <taxon>Desulfonema</taxon>
    </lineage>
</organism>
<keyword evidence="3" id="KW-1185">Reference proteome</keyword>
<protein>
    <submittedName>
        <fullName evidence="2">Uncharacterized protein</fullName>
    </submittedName>
</protein>
<proteinExistence type="predicted"/>
<dbReference type="EMBL" id="CP061799">
    <property type="protein sequence ID" value="QTA80664.1"/>
    <property type="molecule type" value="Genomic_DNA"/>
</dbReference>
<evidence type="ECO:0000313" key="2">
    <source>
        <dbReference type="EMBL" id="QTA80664.1"/>
    </source>
</evidence>
<evidence type="ECO:0000256" key="1">
    <source>
        <dbReference type="SAM" id="MobiDB-lite"/>
    </source>
</evidence>
<reference evidence="2" key="1">
    <citation type="journal article" date="2021" name="Microb. Physiol.">
        <title>Proteogenomic Insights into the Physiology of Marine, Sulfate-Reducing, Filamentous Desulfonema limicola and Desulfonema magnum.</title>
        <authorList>
            <person name="Schnaars V."/>
            <person name="Wohlbrand L."/>
            <person name="Scheve S."/>
            <person name="Hinrichs C."/>
            <person name="Reinhardt R."/>
            <person name="Rabus R."/>
        </authorList>
    </citation>
    <scope>NUCLEOTIDE SEQUENCE</scope>
    <source>
        <strain evidence="2">5ac10</strain>
    </source>
</reference>
<dbReference type="AlphaFoldDB" id="A0A975B8D9"/>
<name>A0A975B8D9_9BACT</name>
<sequence length="41" mass="4764">MRRNSRQPGEVFAPGYESEKRHKQKRGKAGYQARTGNTERT</sequence>